<dbReference type="EMBL" id="FOTQ01000001">
    <property type="protein sequence ID" value="SFL40152.1"/>
    <property type="molecule type" value="Genomic_DNA"/>
</dbReference>
<proteinExistence type="predicted"/>
<gene>
    <name evidence="1" type="ORF">SAMN04488042_10157</name>
</gene>
<dbReference type="AlphaFoldDB" id="A0A1I4HD11"/>
<evidence type="ECO:0000313" key="1">
    <source>
        <dbReference type="EMBL" id="SFL40152.1"/>
    </source>
</evidence>
<dbReference type="STRING" id="254406.SAMN04488042_10157"/>
<protein>
    <submittedName>
        <fullName evidence="1">Uncharacterized protein</fullName>
    </submittedName>
</protein>
<dbReference type="Proteomes" id="UP000199144">
    <property type="component" value="Unassembled WGS sequence"/>
</dbReference>
<reference evidence="1 2" key="1">
    <citation type="submission" date="2016-10" db="EMBL/GenBank/DDBJ databases">
        <authorList>
            <person name="de Groot N.N."/>
        </authorList>
    </citation>
    <scope>NUCLEOTIDE SEQUENCE [LARGE SCALE GENOMIC DNA]</scope>
    <source>
        <strain evidence="1 2">DSM 15283</strain>
    </source>
</reference>
<organism evidence="1 2">
    <name type="scientific">Shimia aestuarii</name>
    <dbReference type="NCBI Taxonomy" id="254406"/>
    <lineage>
        <taxon>Bacteria</taxon>
        <taxon>Pseudomonadati</taxon>
        <taxon>Pseudomonadota</taxon>
        <taxon>Alphaproteobacteria</taxon>
        <taxon>Rhodobacterales</taxon>
        <taxon>Roseobacteraceae</taxon>
    </lineage>
</organism>
<evidence type="ECO:0000313" key="2">
    <source>
        <dbReference type="Proteomes" id="UP000199144"/>
    </source>
</evidence>
<dbReference type="RefSeq" id="WP_093089961.1">
    <property type="nucleotide sequence ID" value="NZ_FOTQ01000001.1"/>
</dbReference>
<accession>A0A1I4HD11</accession>
<dbReference type="OrthoDB" id="7864849at2"/>
<keyword evidence="2" id="KW-1185">Reference proteome</keyword>
<name>A0A1I4HD11_9RHOB</name>
<sequence length="275" mass="28791">MTDENTPRTTRPRKWSLAGTVAATALAAAHPVVVTSLAATTGLHASAAQASEGGEAGESGEAGVELSEGPSAFLTQLGYFEGTYRIISRLYLDGETNAARAHMEESHHAFYDDIEDALQAYGAPGFRAEDAAFVAAVRDGADADTVRKAFDTLHEAISLNAAAADASLRDQILSLKDLVALAAAEYEGGVAGDGAIDIAIEYRDSWGFYDVARARARAMVDSGTPDAVKAGQDVLDQLDGAEALYPGLLTDKASTDPSQLTVATGWIEIIALRQD</sequence>